<sequence length="290" mass="34090">MLDQQRHLVRNILDLRLRVVQKSMLFHQQLFAVFAHFQNWVSSSSGPRKHDCGDIVLELVQSMILEKYPQIRRFEQAVLVLIDKVPDRTEEIVIILAWCLIEQSGQHPQHKNALVVRVFAESALNSVCWDVFGVNRFHVVESLVSFHVEAVVNELVEPDLVVVAFLVQYRVRHESRKRLVEPRIVVAFECYQVAYEHVHHFMDQDVFNHGGDFQHLCGRRRVRSEKMVFEDLDHRPILNSAVTQKRQCNNVKFRNWVLNTKFLHEFRQSRFNGCQRKLGAARLADLRVHT</sequence>
<proteinExistence type="predicted"/>
<protein>
    <submittedName>
        <fullName evidence="1">Uncharacterized protein</fullName>
    </submittedName>
</protein>
<reference evidence="1" key="1">
    <citation type="journal article" date="2021" name="Open Biol.">
        <title>Shared evolutionary footprints suggest mitochondrial oxidative damage underlies multiple complex I losses in fungi.</title>
        <authorList>
            <person name="Schikora-Tamarit M.A."/>
            <person name="Marcet-Houben M."/>
            <person name="Nosek J."/>
            <person name="Gabaldon T."/>
        </authorList>
    </citation>
    <scope>NUCLEOTIDE SEQUENCE</scope>
    <source>
        <strain evidence="1">NCAIM Y.01608</strain>
    </source>
</reference>
<gene>
    <name evidence="1" type="ORF">OGATHE_003005</name>
</gene>
<dbReference type="Proteomes" id="UP000788993">
    <property type="component" value="Unassembled WGS sequence"/>
</dbReference>
<keyword evidence="2" id="KW-1185">Reference proteome</keyword>
<reference evidence="1" key="2">
    <citation type="submission" date="2021-01" db="EMBL/GenBank/DDBJ databases">
        <authorList>
            <person name="Schikora-Tamarit M.A."/>
        </authorList>
    </citation>
    <scope>NUCLEOTIDE SEQUENCE</scope>
    <source>
        <strain evidence="1">NCAIM Y.01608</strain>
    </source>
</reference>
<dbReference type="AlphaFoldDB" id="A0A9P8PE53"/>
<organism evidence="1 2">
    <name type="scientific">Ogataea polymorpha</name>
    <dbReference type="NCBI Taxonomy" id="460523"/>
    <lineage>
        <taxon>Eukaryota</taxon>
        <taxon>Fungi</taxon>
        <taxon>Dikarya</taxon>
        <taxon>Ascomycota</taxon>
        <taxon>Saccharomycotina</taxon>
        <taxon>Pichiomycetes</taxon>
        <taxon>Pichiales</taxon>
        <taxon>Pichiaceae</taxon>
        <taxon>Ogataea</taxon>
    </lineage>
</organism>
<evidence type="ECO:0000313" key="2">
    <source>
        <dbReference type="Proteomes" id="UP000788993"/>
    </source>
</evidence>
<comment type="caution">
    <text evidence="1">The sequence shown here is derived from an EMBL/GenBank/DDBJ whole genome shotgun (WGS) entry which is preliminary data.</text>
</comment>
<name>A0A9P8PE53_9ASCO</name>
<evidence type="ECO:0000313" key="1">
    <source>
        <dbReference type="EMBL" id="KAH3670192.1"/>
    </source>
</evidence>
<accession>A0A9P8PE53</accession>
<dbReference type="EMBL" id="JAEUBD010000983">
    <property type="protein sequence ID" value="KAH3670192.1"/>
    <property type="molecule type" value="Genomic_DNA"/>
</dbReference>